<dbReference type="SUPFAM" id="SSF53300">
    <property type="entry name" value="vWA-like"/>
    <property type="match status" value="1"/>
</dbReference>
<dbReference type="Pfam" id="PF00092">
    <property type="entry name" value="VWA"/>
    <property type="match status" value="1"/>
</dbReference>
<feature type="chain" id="PRO_5045515926" evidence="3">
    <location>
        <begin position="26"/>
        <end position="538"/>
    </location>
</feature>
<dbReference type="InterPro" id="IPR045860">
    <property type="entry name" value="Snake_toxin-like_sf"/>
</dbReference>
<dbReference type="CDD" id="cd00033">
    <property type="entry name" value="CCP"/>
    <property type="match status" value="2"/>
</dbReference>
<dbReference type="Pfam" id="PF00084">
    <property type="entry name" value="Sushi"/>
    <property type="match status" value="2"/>
</dbReference>
<feature type="domain" description="VWFA" evidence="4">
    <location>
        <begin position="330"/>
        <end position="518"/>
    </location>
</feature>
<dbReference type="Gene3D" id="3.40.50.410">
    <property type="entry name" value="von Willebrand factor, type A domain"/>
    <property type="match status" value="1"/>
</dbReference>
<dbReference type="CDD" id="cd23539">
    <property type="entry name" value="TFP_LU_ECD_CinHb4_like"/>
    <property type="match status" value="1"/>
</dbReference>
<evidence type="ECO:0000259" key="4">
    <source>
        <dbReference type="PROSITE" id="PS50234"/>
    </source>
</evidence>
<evidence type="ECO:0000313" key="6">
    <source>
        <dbReference type="EMBL" id="CAK8683778.1"/>
    </source>
</evidence>
<name>A0ABP0FYR9_CLALP</name>
<sequence>MTQTRLLIFLFALLSVSFWLTGITAGIQCWKCSQAKSKGQCLRRGRLVKCPDPQFMCQTQIRHGGWGGKPLIEKSCKKKDACVNDYLQNYRFSGGSNGFKQQCYGAPPSSLCTCCCDKNKCNTKTWNCKPEDHICTALKSPDHGRMICHGNLMPTTTCYFSCNKGYELVGGSSLTECDINGNWTSPQPACRKIHCPRVLSTPGHGYMKCTRGMQPNTRCRFWCEEGYWLRGSHNIQCIQNNYKIENSLVWLGLQPDCRRIRCPKTFVPFYHGTYICTEDNMLGSQCSFQCDSDLNFKLNPPVDFIKCKPDRQWTFSPCCRLPCPPNAILDIVILLDSSASVGPDNFEIIKSFVLKFVVQFIVRDDAARFSLVLFNREIDTESQILLHDYPNHLKSILDGITEMSYKSSGADRTNTGKALNYAANFLLHPDNGNRNEAKDVLILITDSEPSDDVKKPAQVLHSKGVNVFLIPVQPPVGKLDILTLRPVVAEESHILGDTLTLGFDALDKTFSRKMIELLCTLPTCTNPYHNHETNIRVN</sequence>
<dbReference type="PROSITE" id="PS50923">
    <property type="entry name" value="SUSHI"/>
    <property type="match status" value="2"/>
</dbReference>
<dbReference type="SMART" id="SM00032">
    <property type="entry name" value="CCP"/>
    <property type="match status" value="3"/>
</dbReference>
<organism evidence="6 7">
    <name type="scientific">Clavelina lepadiformis</name>
    <name type="common">Light-bulb sea squirt</name>
    <name type="synonym">Ascidia lepadiformis</name>
    <dbReference type="NCBI Taxonomy" id="159417"/>
    <lineage>
        <taxon>Eukaryota</taxon>
        <taxon>Metazoa</taxon>
        <taxon>Chordata</taxon>
        <taxon>Tunicata</taxon>
        <taxon>Ascidiacea</taxon>
        <taxon>Aplousobranchia</taxon>
        <taxon>Clavelinidae</taxon>
        <taxon>Clavelina</taxon>
    </lineage>
</organism>
<feature type="domain" description="Sushi" evidence="5">
    <location>
        <begin position="193"/>
        <end position="259"/>
    </location>
</feature>
<proteinExistence type="predicted"/>
<dbReference type="Gene3D" id="2.10.70.10">
    <property type="entry name" value="Complement Module, domain 1"/>
    <property type="match status" value="3"/>
</dbReference>
<dbReference type="InterPro" id="IPR000436">
    <property type="entry name" value="Sushi_SCR_CCP_dom"/>
</dbReference>
<dbReference type="PROSITE" id="PS50234">
    <property type="entry name" value="VWFA"/>
    <property type="match status" value="1"/>
</dbReference>
<dbReference type="InterPro" id="IPR036465">
    <property type="entry name" value="vWFA_dom_sf"/>
</dbReference>
<feature type="signal peptide" evidence="3">
    <location>
        <begin position="1"/>
        <end position="25"/>
    </location>
</feature>
<gene>
    <name evidence="6" type="ORF">CVLEPA_LOCUS14811</name>
</gene>
<comment type="caution">
    <text evidence="6">The sequence shown here is derived from an EMBL/GenBank/DDBJ whole genome shotgun (WGS) entry which is preliminary data.</text>
</comment>
<keyword evidence="2" id="KW-0768">Sushi</keyword>
<dbReference type="SUPFAM" id="SSF57535">
    <property type="entry name" value="Complement control module/SCR domain"/>
    <property type="match status" value="2"/>
</dbReference>
<evidence type="ECO:0000256" key="1">
    <source>
        <dbReference type="ARBA" id="ARBA00023157"/>
    </source>
</evidence>
<feature type="domain" description="Sushi" evidence="5">
    <location>
        <begin position="133"/>
        <end position="192"/>
    </location>
</feature>
<dbReference type="InterPro" id="IPR002035">
    <property type="entry name" value="VWF_A"/>
</dbReference>
<evidence type="ECO:0000256" key="3">
    <source>
        <dbReference type="SAM" id="SignalP"/>
    </source>
</evidence>
<dbReference type="InterPro" id="IPR035976">
    <property type="entry name" value="Sushi/SCR/CCP_sf"/>
</dbReference>
<evidence type="ECO:0000256" key="2">
    <source>
        <dbReference type="PROSITE-ProRule" id="PRU00302"/>
    </source>
</evidence>
<keyword evidence="3" id="KW-0732">Signal</keyword>
<dbReference type="Proteomes" id="UP001642483">
    <property type="component" value="Unassembled WGS sequence"/>
</dbReference>
<dbReference type="SMART" id="SM00327">
    <property type="entry name" value="VWA"/>
    <property type="match status" value="1"/>
</dbReference>
<keyword evidence="7" id="KW-1185">Reference proteome</keyword>
<dbReference type="SUPFAM" id="SSF57302">
    <property type="entry name" value="Snake toxin-like"/>
    <property type="match status" value="1"/>
</dbReference>
<protein>
    <submittedName>
        <fullName evidence="6">Uncharacterized protein</fullName>
    </submittedName>
</protein>
<evidence type="ECO:0000313" key="7">
    <source>
        <dbReference type="Proteomes" id="UP001642483"/>
    </source>
</evidence>
<comment type="caution">
    <text evidence="2">Lacks conserved residue(s) required for the propagation of feature annotation.</text>
</comment>
<reference evidence="6 7" key="1">
    <citation type="submission" date="2024-02" db="EMBL/GenBank/DDBJ databases">
        <authorList>
            <person name="Daric V."/>
            <person name="Darras S."/>
        </authorList>
    </citation>
    <scope>NUCLEOTIDE SEQUENCE [LARGE SCALE GENOMIC DNA]</scope>
</reference>
<keyword evidence="1" id="KW-1015">Disulfide bond</keyword>
<evidence type="ECO:0000259" key="5">
    <source>
        <dbReference type="PROSITE" id="PS50923"/>
    </source>
</evidence>
<dbReference type="PANTHER" id="PTHR24020:SF87">
    <property type="entry name" value="COLLAGEN ALPHA-1(VI) CHAIN-LIKE"/>
    <property type="match status" value="1"/>
</dbReference>
<accession>A0ABP0FYR9</accession>
<dbReference type="PRINTS" id="PR00453">
    <property type="entry name" value="VWFADOMAIN"/>
</dbReference>
<dbReference type="PANTHER" id="PTHR24020">
    <property type="entry name" value="COLLAGEN ALPHA"/>
    <property type="match status" value="1"/>
</dbReference>
<dbReference type="InterPro" id="IPR050525">
    <property type="entry name" value="ECM_Assembly_Org"/>
</dbReference>
<dbReference type="EMBL" id="CAWYQH010000097">
    <property type="protein sequence ID" value="CAK8683778.1"/>
    <property type="molecule type" value="Genomic_DNA"/>
</dbReference>